<dbReference type="Pfam" id="PF08325">
    <property type="entry name" value="WLM"/>
    <property type="match status" value="1"/>
</dbReference>
<protein>
    <submittedName>
        <fullName evidence="3">Kidins220b protein</fullName>
    </submittedName>
</protein>
<accession>A0A812NTP4</accession>
<dbReference type="PROSITE" id="PS50297">
    <property type="entry name" value="ANK_REP_REGION"/>
    <property type="match status" value="2"/>
</dbReference>
<dbReference type="SMART" id="SM00248">
    <property type="entry name" value="ANK"/>
    <property type="match status" value="2"/>
</dbReference>
<dbReference type="Proteomes" id="UP000601435">
    <property type="component" value="Unassembled WGS sequence"/>
</dbReference>
<keyword evidence="1" id="KW-0040">ANK repeat</keyword>
<dbReference type="InterPro" id="IPR036770">
    <property type="entry name" value="Ankyrin_rpt-contain_sf"/>
</dbReference>
<evidence type="ECO:0000256" key="1">
    <source>
        <dbReference type="PROSITE-ProRule" id="PRU00023"/>
    </source>
</evidence>
<name>A0A812NTP4_9DINO</name>
<dbReference type="SUPFAM" id="SSF48403">
    <property type="entry name" value="Ankyrin repeat"/>
    <property type="match status" value="1"/>
</dbReference>
<dbReference type="Pfam" id="PF12796">
    <property type="entry name" value="Ank_2"/>
    <property type="match status" value="1"/>
</dbReference>
<sequence>MREFGWRLRQLCELDPADEHVGYNHEGTIFLKVRDPHSRPELYPYSFVLATLLHELTHLSYEGHGKAFYRRLVLASVACGADASIRREVHIHVCSELLNAVCENDARRARALLAVLPEAASCRPLNGGQFPLEYAAHHGRVSLTKLLLQARADPNVYGQKVGMPPLARAAAQGNVKTVRLLLQAGARGAAWLPPELQRVQRSKSSDYLEKEVCRTFSLPDLAKGGHTRRLALGGAGSLAL</sequence>
<feature type="repeat" description="ANK" evidence="1">
    <location>
        <begin position="127"/>
        <end position="159"/>
    </location>
</feature>
<feature type="repeat" description="ANK" evidence="1">
    <location>
        <begin position="161"/>
        <end position="186"/>
    </location>
</feature>
<reference evidence="3" key="1">
    <citation type="submission" date="2021-02" db="EMBL/GenBank/DDBJ databases">
        <authorList>
            <person name="Dougan E. K."/>
            <person name="Rhodes N."/>
            <person name="Thang M."/>
            <person name="Chan C."/>
        </authorList>
    </citation>
    <scope>NUCLEOTIDE SEQUENCE</scope>
</reference>
<proteinExistence type="predicted"/>
<feature type="domain" description="WLM" evidence="2">
    <location>
        <begin position="1"/>
        <end position="125"/>
    </location>
</feature>
<dbReference type="InterPro" id="IPR002110">
    <property type="entry name" value="Ankyrin_rpt"/>
</dbReference>
<evidence type="ECO:0000259" key="2">
    <source>
        <dbReference type="PROSITE" id="PS51397"/>
    </source>
</evidence>
<dbReference type="Gene3D" id="1.25.40.20">
    <property type="entry name" value="Ankyrin repeat-containing domain"/>
    <property type="match status" value="1"/>
</dbReference>
<evidence type="ECO:0000313" key="4">
    <source>
        <dbReference type="Proteomes" id="UP000601435"/>
    </source>
</evidence>
<gene>
    <name evidence="3" type="primary">kidins220b</name>
    <name evidence="3" type="ORF">SNEC2469_LOCUS8409</name>
</gene>
<dbReference type="InterPro" id="IPR013536">
    <property type="entry name" value="WLM_dom"/>
</dbReference>
<keyword evidence="4" id="KW-1185">Reference proteome</keyword>
<dbReference type="AlphaFoldDB" id="A0A812NTP4"/>
<evidence type="ECO:0000313" key="3">
    <source>
        <dbReference type="EMBL" id="CAE7331440.1"/>
    </source>
</evidence>
<dbReference type="PROSITE" id="PS51397">
    <property type="entry name" value="WLM"/>
    <property type="match status" value="1"/>
</dbReference>
<dbReference type="EMBL" id="CAJNJA010013891">
    <property type="protein sequence ID" value="CAE7331440.1"/>
    <property type="molecule type" value="Genomic_DNA"/>
</dbReference>
<comment type="caution">
    <text evidence="3">The sequence shown here is derived from an EMBL/GenBank/DDBJ whole genome shotgun (WGS) entry which is preliminary data.</text>
</comment>
<dbReference type="OrthoDB" id="261960at2759"/>
<organism evidence="3 4">
    <name type="scientific">Symbiodinium necroappetens</name>
    <dbReference type="NCBI Taxonomy" id="1628268"/>
    <lineage>
        <taxon>Eukaryota</taxon>
        <taxon>Sar</taxon>
        <taxon>Alveolata</taxon>
        <taxon>Dinophyceae</taxon>
        <taxon>Suessiales</taxon>
        <taxon>Symbiodiniaceae</taxon>
        <taxon>Symbiodinium</taxon>
    </lineage>
</organism>
<dbReference type="PROSITE" id="PS50088">
    <property type="entry name" value="ANK_REPEAT"/>
    <property type="match status" value="2"/>
</dbReference>